<dbReference type="AlphaFoldDB" id="A0A835KPG1"/>
<organism evidence="3 4">
    <name type="scientific">Digitaria exilis</name>
    <dbReference type="NCBI Taxonomy" id="1010633"/>
    <lineage>
        <taxon>Eukaryota</taxon>
        <taxon>Viridiplantae</taxon>
        <taxon>Streptophyta</taxon>
        <taxon>Embryophyta</taxon>
        <taxon>Tracheophyta</taxon>
        <taxon>Spermatophyta</taxon>
        <taxon>Magnoliopsida</taxon>
        <taxon>Liliopsida</taxon>
        <taxon>Poales</taxon>
        <taxon>Poaceae</taxon>
        <taxon>PACMAD clade</taxon>
        <taxon>Panicoideae</taxon>
        <taxon>Panicodae</taxon>
        <taxon>Paniceae</taxon>
        <taxon>Anthephorinae</taxon>
        <taxon>Digitaria</taxon>
    </lineage>
</organism>
<dbReference type="PANTHER" id="PTHR22835">
    <property type="entry name" value="ZINC FINGER FYVE DOMAIN CONTAINING PROTEIN"/>
    <property type="match status" value="1"/>
</dbReference>
<dbReference type="OrthoDB" id="786368at2759"/>
<name>A0A835KPG1_9POAL</name>
<reference evidence="3" key="1">
    <citation type="submission" date="2020-07" db="EMBL/GenBank/DDBJ databases">
        <title>Genome sequence and genetic diversity analysis of an under-domesticated orphan crop, white fonio (Digitaria exilis).</title>
        <authorList>
            <person name="Bennetzen J.L."/>
            <person name="Chen S."/>
            <person name="Ma X."/>
            <person name="Wang X."/>
            <person name="Yssel A.E.J."/>
            <person name="Chaluvadi S.R."/>
            <person name="Johnson M."/>
            <person name="Gangashetty P."/>
            <person name="Hamidou F."/>
            <person name="Sanogo M.D."/>
            <person name="Zwaenepoel A."/>
            <person name="Wallace J."/>
            <person name="Van De Peer Y."/>
            <person name="Van Deynze A."/>
        </authorList>
    </citation>
    <scope>NUCLEOTIDE SEQUENCE</scope>
    <source>
        <tissue evidence="3">Leaves</tissue>
    </source>
</reference>
<keyword evidence="4" id="KW-1185">Reference proteome</keyword>
<dbReference type="InterPro" id="IPR036514">
    <property type="entry name" value="SGNH_hydro_sf"/>
</dbReference>
<comment type="similarity">
    <text evidence="1">Belongs to the 'GDSL' lipolytic enzyme family.</text>
</comment>
<proteinExistence type="inferred from homology"/>
<dbReference type="EMBL" id="JACEFO010000783">
    <property type="protein sequence ID" value="KAF8756800.1"/>
    <property type="molecule type" value="Genomic_DNA"/>
</dbReference>
<feature type="signal peptide" evidence="2">
    <location>
        <begin position="1"/>
        <end position="20"/>
    </location>
</feature>
<evidence type="ECO:0000313" key="4">
    <source>
        <dbReference type="Proteomes" id="UP000636709"/>
    </source>
</evidence>
<evidence type="ECO:0008006" key="5">
    <source>
        <dbReference type="Google" id="ProtNLM"/>
    </source>
</evidence>
<protein>
    <recommendedName>
        <fullName evidence="5">GDSL esterase/lipase</fullName>
    </recommendedName>
</protein>
<dbReference type="PANTHER" id="PTHR22835:SF498">
    <property type="entry name" value="GDSL-LIKE LIPASE_ACYLHYDROLASE FAMILY PROTEIN, EXPRESSED"/>
    <property type="match status" value="1"/>
</dbReference>
<dbReference type="Gene3D" id="3.40.50.1110">
    <property type="entry name" value="SGNH hydrolase"/>
    <property type="match status" value="1"/>
</dbReference>
<evidence type="ECO:0000256" key="1">
    <source>
        <dbReference type="ARBA" id="ARBA00008668"/>
    </source>
</evidence>
<keyword evidence="2" id="KW-0732">Signal</keyword>
<accession>A0A835KPG1</accession>
<evidence type="ECO:0000256" key="2">
    <source>
        <dbReference type="SAM" id="SignalP"/>
    </source>
</evidence>
<gene>
    <name evidence="3" type="ORF">HU200_011036</name>
</gene>
<comment type="caution">
    <text evidence="3">The sequence shown here is derived from an EMBL/GenBank/DDBJ whole genome shotgun (WGS) entry which is preliminary data.</text>
</comment>
<dbReference type="Proteomes" id="UP000636709">
    <property type="component" value="Unassembled WGS sequence"/>
</dbReference>
<sequence length="169" mass="18347">MPVVLSLLLLVLCHPYAVTASAGQAPCCYKRLFSFGDSFNDTGNLARADPNMPPLVLPYGETFFHRPAGRSCDGRLIVDFITGRRQPPATGQRGSLATAAGCLLLSFPSLLIPITPFHTSPSYPTTFSDGNGDARVQRPQGFKRSRTADQKQTELVQRHLFNLAVASLL</sequence>
<evidence type="ECO:0000313" key="3">
    <source>
        <dbReference type="EMBL" id="KAF8756800.1"/>
    </source>
</evidence>
<feature type="chain" id="PRO_5032333764" description="GDSL esterase/lipase" evidence="2">
    <location>
        <begin position="21"/>
        <end position="169"/>
    </location>
</feature>